<organism evidence="2 4">
    <name type="scientific">Enterococcus gilvus ATCC BAA-350</name>
    <dbReference type="NCBI Taxonomy" id="1158614"/>
    <lineage>
        <taxon>Bacteria</taxon>
        <taxon>Bacillati</taxon>
        <taxon>Bacillota</taxon>
        <taxon>Bacilli</taxon>
        <taxon>Lactobacillales</taxon>
        <taxon>Enterococcaceae</taxon>
        <taxon>Enterococcus</taxon>
    </lineage>
</organism>
<feature type="transmembrane region" description="Helical" evidence="1">
    <location>
        <begin position="47"/>
        <end position="71"/>
    </location>
</feature>
<name>R2XJ29_9ENTE</name>
<evidence type="ECO:0000256" key="1">
    <source>
        <dbReference type="SAM" id="Phobius"/>
    </source>
</evidence>
<gene>
    <name evidence="3" type="ORF">I592_01024</name>
    <name evidence="2" type="ORF">UKC_02937</name>
</gene>
<evidence type="ECO:0000313" key="2">
    <source>
        <dbReference type="EMBL" id="EOI54899.1"/>
    </source>
</evidence>
<protein>
    <submittedName>
        <fullName evidence="2">Uncharacterized protein</fullName>
    </submittedName>
</protein>
<dbReference type="Proteomes" id="UP000014160">
    <property type="component" value="Unassembled WGS sequence"/>
</dbReference>
<keyword evidence="1" id="KW-0472">Membrane</keyword>
<dbReference type="EMBL" id="ASWH01000001">
    <property type="protein sequence ID" value="EOW81725.1"/>
    <property type="molecule type" value="Genomic_DNA"/>
</dbReference>
<keyword evidence="1" id="KW-1133">Transmembrane helix</keyword>
<dbReference type="eggNOG" id="ENOG502ZE4N">
    <property type="taxonomic scope" value="Bacteria"/>
</dbReference>
<reference evidence="2 4" key="1">
    <citation type="submission" date="2013-02" db="EMBL/GenBank/DDBJ databases">
        <title>The Genome Sequence of Enterococcus gilvus ATCC BAA-350.</title>
        <authorList>
            <consortium name="The Broad Institute Genome Sequencing Platform"/>
            <consortium name="The Broad Institute Genome Sequencing Center for Infectious Disease"/>
            <person name="Earl A.M."/>
            <person name="Gilmore M.S."/>
            <person name="Lebreton F."/>
            <person name="Walker B."/>
            <person name="Young S.K."/>
            <person name="Zeng Q."/>
            <person name="Gargeya S."/>
            <person name="Fitzgerald M."/>
            <person name="Haas B."/>
            <person name="Abouelleil A."/>
            <person name="Alvarado L."/>
            <person name="Arachchi H.M."/>
            <person name="Berlin A.M."/>
            <person name="Chapman S.B."/>
            <person name="Dewar J."/>
            <person name="Goldberg J."/>
            <person name="Griggs A."/>
            <person name="Gujja S."/>
            <person name="Hansen M."/>
            <person name="Howarth C."/>
            <person name="Imamovic A."/>
            <person name="Larimer J."/>
            <person name="McCowan C."/>
            <person name="Murphy C."/>
            <person name="Neiman D."/>
            <person name="Pearson M."/>
            <person name="Priest M."/>
            <person name="Roberts A."/>
            <person name="Saif S."/>
            <person name="Shea T."/>
            <person name="Sisk P."/>
            <person name="Sykes S."/>
            <person name="Wortman J."/>
            <person name="Nusbaum C."/>
            <person name="Birren B."/>
        </authorList>
    </citation>
    <scope>NUCLEOTIDE SEQUENCE [LARGE SCALE GENOMIC DNA]</scope>
    <source>
        <strain evidence="2 4">ATCC BAA-350</strain>
    </source>
</reference>
<evidence type="ECO:0000313" key="5">
    <source>
        <dbReference type="Proteomes" id="UP000014160"/>
    </source>
</evidence>
<dbReference type="HOGENOM" id="CLU_145946_0_0_9"/>
<feature type="transmembrane region" description="Helical" evidence="1">
    <location>
        <begin position="12"/>
        <end position="35"/>
    </location>
</feature>
<dbReference type="Proteomes" id="UP000013750">
    <property type="component" value="Unassembled WGS sequence"/>
</dbReference>
<dbReference type="RefSeq" id="WP_010781303.1">
    <property type="nucleotide sequence ID" value="NZ_ASWH01000001.1"/>
</dbReference>
<reference evidence="3 5" key="2">
    <citation type="submission" date="2013-03" db="EMBL/GenBank/DDBJ databases">
        <title>The Genome Sequence of Enterococcus gilvus ATCC BAA-350 (PacBio/Illumina hybrid assembly).</title>
        <authorList>
            <consortium name="The Broad Institute Genomics Platform"/>
            <consortium name="The Broad Institute Genome Sequencing Center for Infectious Disease"/>
            <person name="Earl A."/>
            <person name="Russ C."/>
            <person name="Gilmore M."/>
            <person name="Surin D."/>
            <person name="Walker B."/>
            <person name="Young S."/>
            <person name="Zeng Q."/>
            <person name="Gargeya S."/>
            <person name="Fitzgerald M."/>
            <person name="Haas B."/>
            <person name="Abouelleil A."/>
            <person name="Allen A.W."/>
            <person name="Alvarado L."/>
            <person name="Arachchi H.M."/>
            <person name="Berlin A.M."/>
            <person name="Chapman S.B."/>
            <person name="Gainer-Dewar J."/>
            <person name="Goldberg J."/>
            <person name="Griggs A."/>
            <person name="Gujja S."/>
            <person name="Hansen M."/>
            <person name="Howarth C."/>
            <person name="Imamovic A."/>
            <person name="Ireland A."/>
            <person name="Larimer J."/>
            <person name="McCowan C."/>
            <person name="Murphy C."/>
            <person name="Pearson M."/>
            <person name="Poon T.W."/>
            <person name="Priest M."/>
            <person name="Roberts A."/>
            <person name="Saif S."/>
            <person name="Shea T."/>
            <person name="Sisk P."/>
            <person name="Sykes S."/>
            <person name="Wortman J."/>
            <person name="Nusbaum C."/>
            <person name="Birren B."/>
        </authorList>
    </citation>
    <scope>NUCLEOTIDE SEQUENCE [LARGE SCALE GENOMIC DNA]</scope>
    <source>
        <strain evidence="3 5">ATCC BAA-350</strain>
    </source>
</reference>
<evidence type="ECO:0000313" key="3">
    <source>
        <dbReference type="EMBL" id="EOW81725.1"/>
    </source>
</evidence>
<proteinExistence type="predicted"/>
<accession>R2XJ29</accession>
<dbReference type="EMBL" id="AJDQ01000009">
    <property type="protein sequence ID" value="EOI54899.1"/>
    <property type="molecule type" value="Genomic_DNA"/>
</dbReference>
<keyword evidence="1" id="KW-0812">Transmembrane</keyword>
<dbReference type="PATRIC" id="fig|1158614.3.peg.2926"/>
<keyword evidence="5" id="KW-1185">Reference proteome</keyword>
<feature type="transmembrane region" description="Helical" evidence="1">
    <location>
        <begin position="124"/>
        <end position="145"/>
    </location>
</feature>
<dbReference type="OrthoDB" id="2185942at2"/>
<evidence type="ECO:0000313" key="4">
    <source>
        <dbReference type="Proteomes" id="UP000013750"/>
    </source>
</evidence>
<comment type="caution">
    <text evidence="2">The sequence shown here is derived from an EMBL/GenBank/DDBJ whole genome shotgun (WGS) entry which is preliminary data.</text>
</comment>
<dbReference type="AlphaFoldDB" id="R2XJ29"/>
<feature type="transmembrane region" description="Helical" evidence="1">
    <location>
        <begin position="83"/>
        <end position="108"/>
    </location>
</feature>
<sequence>MIALKSFRIKRNVLLGYWILVPSLFYFYLFLISFHQQLSIQELITQIPGLALAFLVSFVTLFQAACLYFIGHEKANSGNLEKQFLTFSMVQQILTGNIIGAGLCYFYNKQLFSGEENPSQRTKLLFYSIFGFVSLISLVILMIAIRMRGVHV</sequence>